<evidence type="ECO:0000313" key="7">
    <source>
        <dbReference type="Proteomes" id="UP001162156"/>
    </source>
</evidence>
<accession>A0AAV8WTV1</accession>
<dbReference type="GO" id="GO:0008745">
    <property type="term" value="F:N-acetylmuramoyl-L-alanine amidase activity"/>
    <property type="evidence" value="ECO:0007669"/>
    <property type="project" value="InterPro"/>
</dbReference>
<reference evidence="6" key="1">
    <citation type="journal article" date="2023" name="Insect Mol. Biol.">
        <title>Genome sequencing provides insights into the evolution of gene families encoding plant cell wall-degrading enzymes in longhorned beetles.</title>
        <authorList>
            <person name="Shin N.R."/>
            <person name="Okamura Y."/>
            <person name="Kirsch R."/>
            <person name="Pauchet Y."/>
        </authorList>
    </citation>
    <scope>NUCLEOTIDE SEQUENCE</scope>
    <source>
        <strain evidence="6">RBIC_L_NR</strain>
    </source>
</reference>
<evidence type="ECO:0000259" key="4">
    <source>
        <dbReference type="SMART" id="SM00644"/>
    </source>
</evidence>
<dbReference type="InterPro" id="IPR015510">
    <property type="entry name" value="PGRP"/>
</dbReference>
<keyword evidence="2" id="KW-0399">Innate immunity</keyword>
<proteinExistence type="inferred from homology"/>
<dbReference type="Pfam" id="PF01510">
    <property type="entry name" value="Amidase_2"/>
    <property type="match status" value="1"/>
</dbReference>
<dbReference type="GO" id="GO:0008270">
    <property type="term" value="F:zinc ion binding"/>
    <property type="evidence" value="ECO:0007669"/>
    <property type="project" value="InterPro"/>
</dbReference>
<dbReference type="SMART" id="SM00644">
    <property type="entry name" value="Ami_2"/>
    <property type="match status" value="1"/>
</dbReference>
<dbReference type="PANTHER" id="PTHR11022">
    <property type="entry name" value="PEPTIDOGLYCAN RECOGNITION PROTEIN"/>
    <property type="match status" value="1"/>
</dbReference>
<comment type="caution">
    <text evidence="6">The sequence shown here is derived from an EMBL/GenBank/DDBJ whole genome shotgun (WGS) entry which is preliminary data.</text>
</comment>
<feature type="domain" description="Peptidoglycan recognition protein family" evidence="5">
    <location>
        <begin position="22"/>
        <end position="162"/>
    </location>
</feature>
<dbReference type="GO" id="GO:0045087">
    <property type="term" value="P:innate immune response"/>
    <property type="evidence" value="ECO:0007669"/>
    <property type="project" value="UniProtKB-KW"/>
</dbReference>
<name>A0AAV8WTV1_9CUCU</name>
<evidence type="ECO:0000256" key="2">
    <source>
        <dbReference type="ARBA" id="ARBA00022588"/>
    </source>
</evidence>
<dbReference type="InterPro" id="IPR006619">
    <property type="entry name" value="PGRP_domain_met/bac"/>
</dbReference>
<evidence type="ECO:0000259" key="5">
    <source>
        <dbReference type="SMART" id="SM00701"/>
    </source>
</evidence>
<keyword evidence="7" id="KW-1185">Reference proteome</keyword>
<dbReference type="InterPro" id="IPR036505">
    <property type="entry name" value="Amidase/PGRP_sf"/>
</dbReference>
<dbReference type="InterPro" id="IPR002502">
    <property type="entry name" value="Amidase_domain"/>
</dbReference>
<dbReference type="Gene3D" id="3.40.80.10">
    <property type="entry name" value="Peptidoglycan recognition protein-like"/>
    <property type="match status" value="1"/>
</dbReference>
<dbReference type="AlphaFoldDB" id="A0AAV8WTV1"/>
<dbReference type="SUPFAM" id="SSF55846">
    <property type="entry name" value="N-acetylmuramoyl-L-alanine amidase-like"/>
    <property type="match status" value="1"/>
</dbReference>
<dbReference type="CDD" id="cd06583">
    <property type="entry name" value="PGRP"/>
    <property type="match status" value="1"/>
</dbReference>
<gene>
    <name evidence="6" type="ORF">NQ314_017303</name>
</gene>
<dbReference type="PANTHER" id="PTHR11022:SF74">
    <property type="entry name" value="PEPTIDOGLYCAN-RECOGNITION PROTEIN SA"/>
    <property type="match status" value="1"/>
</dbReference>
<dbReference type="EMBL" id="JANEYF010004833">
    <property type="protein sequence ID" value="KAJ8929938.1"/>
    <property type="molecule type" value="Genomic_DNA"/>
</dbReference>
<evidence type="ECO:0000256" key="3">
    <source>
        <dbReference type="ARBA" id="ARBA00022859"/>
    </source>
</evidence>
<protein>
    <submittedName>
        <fullName evidence="6">Uncharacterized protein</fullName>
    </submittedName>
</protein>
<dbReference type="GO" id="GO:0009253">
    <property type="term" value="P:peptidoglycan catabolic process"/>
    <property type="evidence" value="ECO:0007669"/>
    <property type="project" value="InterPro"/>
</dbReference>
<dbReference type="SMART" id="SM00701">
    <property type="entry name" value="PGRP"/>
    <property type="match status" value="1"/>
</dbReference>
<sequence>MPQDEYNYNYKENDYGDHLGKHKIFYRKDWGGKPPKNNTVQLKHPISLIIISHSATLSCDSFEECANLVKTIQTSHFSKPILSLDIGYNFLIGGDGNIYVGRSWDIQNFHKKDSIGISFLGNFNFDKFTDDMIDAVRKLIRQGLELKILTDDYILVGENQTNSKNVP</sequence>
<comment type="similarity">
    <text evidence="1">Belongs to the N-acetylmuramoyl-L-alanine amidase 2 family.</text>
</comment>
<feature type="domain" description="N-acetylmuramoyl-L-alanine amidase" evidence="4">
    <location>
        <begin position="34"/>
        <end position="166"/>
    </location>
</feature>
<evidence type="ECO:0000256" key="1">
    <source>
        <dbReference type="ARBA" id="ARBA00007553"/>
    </source>
</evidence>
<organism evidence="6 7">
    <name type="scientific">Rhamnusium bicolor</name>
    <dbReference type="NCBI Taxonomy" id="1586634"/>
    <lineage>
        <taxon>Eukaryota</taxon>
        <taxon>Metazoa</taxon>
        <taxon>Ecdysozoa</taxon>
        <taxon>Arthropoda</taxon>
        <taxon>Hexapoda</taxon>
        <taxon>Insecta</taxon>
        <taxon>Pterygota</taxon>
        <taxon>Neoptera</taxon>
        <taxon>Endopterygota</taxon>
        <taxon>Coleoptera</taxon>
        <taxon>Polyphaga</taxon>
        <taxon>Cucujiformia</taxon>
        <taxon>Chrysomeloidea</taxon>
        <taxon>Cerambycidae</taxon>
        <taxon>Lepturinae</taxon>
        <taxon>Rhagiini</taxon>
        <taxon>Rhamnusium</taxon>
    </lineage>
</organism>
<evidence type="ECO:0000313" key="6">
    <source>
        <dbReference type="EMBL" id="KAJ8929938.1"/>
    </source>
</evidence>
<dbReference type="Proteomes" id="UP001162156">
    <property type="component" value="Unassembled WGS sequence"/>
</dbReference>
<keyword evidence="3" id="KW-0391">Immunity</keyword>